<dbReference type="FunFam" id="3.30.1350.10:FF:000001">
    <property type="entry name" value="Hellethionin-D"/>
    <property type="match status" value="1"/>
</dbReference>
<gene>
    <name evidence="10" type="ORF">PAHAL_7G159300</name>
</gene>
<dbReference type="SUPFAM" id="SSF57429">
    <property type="entry name" value="Crambin-like"/>
    <property type="match status" value="1"/>
</dbReference>
<feature type="signal peptide" evidence="9">
    <location>
        <begin position="1"/>
        <end position="24"/>
    </location>
</feature>
<comment type="similarity">
    <text evidence="8">Belongs to the plant thionin (TC 1.C.44) family. 4 C-C subfamily.</text>
</comment>
<sequence>MGSKGVKSVIMCVLILGIILQVEGKSCCKNTQARNCYKICRLSFPRAICAITCDCIIIKGNKCPSGFPQLNLLPNSGEPDAIEYCNLGCVSSMCDSTNNAPEFVGEEMKIDMAGCSEACDRFCKRDARIASVAA</sequence>
<dbReference type="GO" id="GO:0006952">
    <property type="term" value="P:defense response"/>
    <property type="evidence" value="ECO:0007669"/>
    <property type="project" value="UniProtKB-KW"/>
</dbReference>
<dbReference type="PANTHER" id="PTHR33920">
    <property type="entry name" value="THIONIN-2.1-RELATED"/>
    <property type="match status" value="1"/>
</dbReference>
<evidence type="ECO:0000256" key="7">
    <source>
        <dbReference type="ARBA" id="ARBA00023157"/>
    </source>
</evidence>
<dbReference type="InterPro" id="IPR001010">
    <property type="entry name" value="Thionin"/>
</dbReference>
<accession>A0A2S3I6U2</accession>
<keyword evidence="6" id="KW-0611">Plant defense</keyword>
<evidence type="ECO:0000256" key="6">
    <source>
        <dbReference type="ARBA" id="ARBA00022821"/>
    </source>
</evidence>
<dbReference type="Gene3D" id="3.30.1350.10">
    <property type="entry name" value="Thionin-like"/>
    <property type="match status" value="1"/>
</dbReference>
<proteinExistence type="inferred from homology"/>
<evidence type="ECO:0000256" key="3">
    <source>
        <dbReference type="ARBA" id="ARBA00022525"/>
    </source>
</evidence>
<evidence type="ECO:0000256" key="4">
    <source>
        <dbReference type="ARBA" id="ARBA00022656"/>
    </source>
</evidence>
<dbReference type="Pfam" id="PF00321">
    <property type="entry name" value="Thionin"/>
    <property type="match status" value="1"/>
</dbReference>
<organism evidence="10">
    <name type="scientific">Panicum hallii</name>
    <dbReference type="NCBI Taxonomy" id="206008"/>
    <lineage>
        <taxon>Eukaryota</taxon>
        <taxon>Viridiplantae</taxon>
        <taxon>Streptophyta</taxon>
        <taxon>Embryophyta</taxon>
        <taxon>Tracheophyta</taxon>
        <taxon>Spermatophyta</taxon>
        <taxon>Magnoliopsida</taxon>
        <taxon>Liliopsida</taxon>
        <taxon>Poales</taxon>
        <taxon>Poaceae</taxon>
        <taxon>PACMAD clade</taxon>
        <taxon>Panicoideae</taxon>
        <taxon>Panicodae</taxon>
        <taxon>Paniceae</taxon>
        <taxon>Panicinae</taxon>
        <taxon>Panicum</taxon>
        <taxon>Panicum sect. Panicum</taxon>
    </lineage>
</organism>
<dbReference type="GO" id="GO:0090729">
    <property type="term" value="F:toxin activity"/>
    <property type="evidence" value="ECO:0007669"/>
    <property type="project" value="UniProtKB-KW"/>
</dbReference>
<reference evidence="10" key="1">
    <citation type="submission" date="2018-04" db="EMBL/GenBank/DDBJ databases">
        <title>WGS assembly of Panicum hallii.</title>
        <authorList>
            <person name="Lovell J."/>
            <person name="Jenkins J."/>
            <person name="Lowry D."/>
            <person name="Mamidi S."/>
            <person name="Sreedasyam A."/>
            <person name="Weng X."/>
            <person name="Barry K."/>
            <person name="Bonette J."/>
            <person name="Campitelli B."/>
            <person name="Daum C."/>
            <person name="Gordon S."/>
            <person name="Gould B."/>
            <person name="Lipzen A."/>
            <person name="Macqueen A."/>
            <person name="Palacio-Mejia J."/>
            <person name="Plott C."/>
            <person name="Shakirov E."/>
            <person name="Shu S."/>
            <person name="Yoshinaga Y."/>
            <person name="Zane M."/>
            <person name="Rokhsar D."/>
            <person name="Grimwood J."/>
            <person name="Schmutz J."/>
            <person name="Juenger T."/>
        </authorList>
    </citation>
    <scope>NUCLEOTIDE SEQUENCE [LARGE SCALE GENOMIC DNA]</scope>
    <source>
        <strain evidence="10">FIL2</strain>
    </source>
</reference>
<dbReference type="PROSITE" id="PS00271">
    <property type="entry name" value="THIONIN"/>
    <property type="match status" value="1"/>
</dbReference>
<dbReference type="InterPro" id="IPR036391">
    <property type="entry name" value="Thionin-like_sf"/>
</dbReference>
<dbReference type="EMBL" id="CM008052">
    <property type="protein sequence ID" value="PAN38267.1"/>
    <property type="molecule type" value="Genomic_DNA"/>
</dbReference>
<name>A0A2S3I6U2_9POAL</name>
<dbReference type="PANTHER" id="PTHR33920:SF2">
    <property type="entry name" value="THIONIN-2.1-RELATED"/>
    <property type="match status" value="1"/>
</dbReference>
<evidence type="ECO:0000256" key="5">
    <source>
        <dbReference type="ARBA" id="ARBA00022729"/>
    </source>
</evidence>
<dbReference type="AlphaFoldDB" id="A0A2S3I6U2"/>
<evidence type="ECO:0000256" key="1">
    <source>
        <dbReference type="ARBA" id="ARBA00002847"/>
    </source>
</evidence>
<evidence type="ECO:0000256" key="2">
    <source>
        <dbReference type="ARBA" id="ARBA00004613"/>
    </source>
</evidence>
<dbReference type="PRINTS" id="PR00287">
    <property type="entry name" value="THIONIN"/>
</dbReference>
<keyword evidence="5 9" id="KW-0732">Signal</keyword>
<evidence type="ECO:0000256" key="8">
    <source>
        <dbReference type="ARBA" id="ARBA00043965"/>
    </source>
</evidence>
<dbReference type="Gramene" id="PAN38267">
    <property type="protein sequence ID" value="PAN38267"/>
    <property type="gene ID" value="PAHAL_7G159300"/>
</dbReference>
<keyword evidence="3" id="KW-0964">Secreted</keyword>
<comment type="function">
    <text evidence="1">Thionins are small plant proteins which are toxic to animal cells. They seem to exert their toxic effect at the level of the cell membrane. Their precise function is not known.</text>
</comment>
<dbReference type="GO" id="GO:0005576">
    <property type="term" value="C:extracellular region"/>
    <property type="evidence" value="ECO:0007669"/>
    <property type="project" value="UniProtKB-SubCell"/>
</dbReference>
<keyword evidence="4" id="KW-0800">Toxin</keyword>
<feature type="chain" id="PRO_5015776234" evidence="9">
    <location>
        <begin position="25"/>
        <end position="134"/>
    </location>
</feature>
<comment type="subcellular location">
    <subcellularLocation>
        <location evidence="2">Secreted</location>
    </subcellularLocation>
</comment>
<keyword evidence="7" id="KW-1015">Disulfide bond</keyword>
<evidence type="ECO:0000313" key="10">
    <source>
        <dbReference type="EMBL" id="PAN38267.1"/>
    </source>
</evidence>
<evidence type="ECO:0000256" key="9">
    <source>
        <dbReference type="SAM" id="SignalP"/>
    </source>
</evidence>
<dbReference type="Proteomes" id="UP000243499">
    <property type="component" value="Chromosome 7"/>
</dbReference>
<protein>
    <submittedName>
        <fullName evidence="10">Uncharacterized protein</fullName>
    </submittedName>
</protein>